<dbReference type="GO" id="GO:0005886">
    <property type="term" value="C:plasma membrane"/>
    <property type="evidence" value="ECO:0007669"/>
    <property type="project" value="UniProtKB-SubCell"/>
</dbReference>
<dbReference type="InterPro" id="IPR003661">
    <property type="entry name" value="HisK_dim/P_dom"/>
</dbReference>
<evidence type="ECO:0000256" key="6">
    <source>
        <dbReference type="ARBA" id="ARBA00022679"/>
    </source>
</evidence>
<keyword evidence="19" id="KW-1185">Reference proteome</keyword>
<evidence type="ECO:0000256" key="7">
    <source>
        <dbReference type="ARBA" id="ARBA00022692"/>
    </source>
</evidence>
<sequence>MRTGWRFLAAPLAVWLVLSCAGAGVLIWVERTTKNAVIQRYDWRAGLAADFVDAMVTDLLTRQGTQARAFLSDETVDPGDFTRSVGGFGYPAAVLLDADGRLLQVIPENPALLGQKIYERYPHLRTAVVEGQPAVSPVVASAAEKRPVVGFAVPFDTRYGRRVFSGAVSVSHGPLTSYLATAVPLDRVKVHLVDTAGAIVAANHPHPDTVTLLTDEEPELTRALTGAGAGVYRDDGESWRYTSRDIPGTPWRLSVTVPEEVLFASTAGSRAAGRAALVTASIVGLLVVAAVARARRNRRELRSSEQRFRKLFDNSRIGMAMADLEGRFFRVNPALCTMLGTAEEELVGKLFTEITHPDDLPACLQSIQDCLSGRIDGFDMEKRYLHTDGHAIEVVITAGLLRSRTGRPQYFATQIIDVTERRMLERGRRHDAAELTRHAERLERANEQMADFMAMLTHDVRQPLTTIVSAGELLIDDWTGMPDDTRLHYVRRMTTAGHRADQLVTEILTLARLDAGALTARPARLDVTHAVREAVASLGAEPRTITVTGPDHVKAFADPVHLHLLLGNLLANAVKYGAPPVQVTVIPDRDRVLIRIADHGEGVPAAFIPHLFERFTRAETGVATTKPGTGLGLYLVARLANASGATITYQPNEPHGAVFVLSLPCPADPAQVASSAPAPPVPVA</sequence>
<dbReference type="InterPro" id="IPR000700">
    <property type="entry name" value="PAS-assoc_C"/>
</dbReference>
<evidence type="ECO:0000259" key="17">
    <source>
        <dbReference type="PROSITE" id="PS50113"/>
    </source>
</evidence>
<dbReference type="InterPro" id="IPR000014">
    <property type="entry name" value="PAS"/>
</dbReference>
<keyword evidence="10" id="KW-0067">ATP-binding</keyword>
<dbReference type="PANTHER" id="PTHR42878:SF7">
    <property type="entry name" value="SENSOR HISTIDINE KINASE GLRK"/>
    <property type="match status" value="1"/>
</dbReference>
<evidence type="ECO:0000256" key="3">
    <source>
        <dbReference type="ARBA" id="ARBA00004236"/>
    </source>
</evidence>
<dbReference type="Pfam" id="PF08447">
    <property type="entry name" value="PAS_3"/>
    <property type="match status" value="1"/>
</dbReference>
<dbReference type="GO" id="GO:0000156">
    <property type="term" value="F:phosphorelay response regulator activity"/>
    <property type="evidence" value="ECO:0007669"/>
    <property type="project" value="TreeGrafter"/>
</dbReference>
<dbReference type="SMART" id="SM00387">
    <property type="entry name" value="HATPase_c"/>
    <property type="match status" value="1"/>
</dbReference>
<dbReference type="SUPFAM" id="SSF47384">
    <property type="entry name" value="Homodimeric domain of signal transducing histidine kinase"/>
    <property type="match status" value="1"/>
</dbReference>
<feature type="domain" description="PAS" evidence="16">
    <location>
        <begin position="304"/>
        <end position="374"/>
    </location>
</feature>
<dbReference type="InterPro" id="IPR036890">
    <property type="entry name" value="HATPase_C_sf"/>
</dbReference>
<evidence type="ECO:0000256" key="4">
    <source>
        <dbReference type="ARBA" id="ARBA00012438"/>
    </source>
</evidence>
<dbReference type="InterPro" id="IPR013655">
    <property type="entry name" value="PAS_fold_3"/>
</dbReference>
<evidence type="ECO:0000256" key="1">
    <source>
        <dbReference type="ARBA" id="ARBA00000085"/>
    </source>
</evidence>
<dbReference type="InterPro" id="IPR035965">
    <property type="entry name" value="PAS-like_dom_sf"/>
</dbReference>
<dbReference type="InterPro" id="IPR050351">
    <property type="entry name" value="BphY/WalK/GraS-like"/>
</dbReference>
<keyword evidence="9" id="KW-0418">Kinase</keyword>
<keyword evidence="6" id="KW-0808">Transferase</keyword>
<dbReference type="CDD" id="cd18774">
    <property type="entry name" value="PDC2_HK_sensor"/>
    <property type="match status" value="1"/>
</dbReference>
<dbReference type="PROSITE" id="PS50113">
    <property type="entry name" value="PAC"/>
    <property type="match status" value="1"/>
</dbReference>
<dbReference type="EMBL" id="FONV01000018">
    <property type="protein sequence ID" value="SFF70251.1"/>
    <property type="molecule type" value="Genomic_DNA"/>
</dbReference>
<comment type="subcellular location">
    <subcellularLocation>
        <location evidence="3">Cell membrane</location>
    </subcellularLocation>
    <subcellularLocation>
        <location evidence="2">Membrane</location>
        <topology evidence="2">Multi-pass membrane protein</topology>
    </subcellularLocation>
</comment>
<dbReference type="RefSeq" id="WP_093620944.1">
    <property type="nucleotide sequence ID" value="NZ_BOMT01000090.1"/>
</dbReference>
<dbReference type="InterPro" id="IPR003594">
    <property type="entry name" value="HATPase_dom"/>
</dbReference>
<dbReference type="SUPFAM" id="SSF55874">
    <property type="entry name" value="ATPase domain of HSP90 chaperone/DNA topoisomerase II/histidine kinase"/>
    <property type="match status" value="1"/>
</dbReference>
<protein>
    <recommendedName>
        <fullName evidence="14">Sensor-like histidine kinase SenX3</fullName>
        <ecNumber evidence="4">2.7.13.3</ecNumber>
    </recommendedName>
</protein>
<evidence type="ECO:0000256" key="14">
    <source>
        <dbReference type="ARBA" id="ARBA00039401"/>
    </source>
</evidence>
<evidence type="ECO:0000256" key="9">
    <source>
        <dbReference type="ARBA" id="ARBA00022777"/>
    </source>
</evidence>
<dbReference type="EC" id="2.7.13.3" evidence="4"/>
<evidence type="ECO:0000256" key="12">
    <source>
        <dbReference type="ARBA" id="ARBA00023012"/>
    </source>
</evidence>
<dbReference type="PROSITE" id="PS51257">
    <property type="entry name" value="PROKAR_LIPOPROTEIN"/>
    <property type="match status" value="1"/>
</dbReference>
<dbReference type="OrthoDB" id="9764154at2"/>
<dbReference type="Proteomes" id="UP000199645">
    <property type="component" value="Unassembled WGS sequence"/>
</dbReference>
<dbReference type="PROSITE" id="PS50112">
    <property type="entry name" value="PAS"/>
    <property type="match status" value="1"/>
</dbReference>
<dbReference type="NCBIfam" id="TIGR00229">
    <property type="entry name" value="sensory_box"/>
    <property type="match status" value="1"/>
</dbReference>
<evidence type="ECO:0000313" key="18">
    <source>
        <dbReference type="EMBL" id="SFF70251.1"/>
    </source>
</evidence>
<dbReference type="GO" id="GO:0005524">
    <property type="term" value="F:ATP binding"/>
    <property type="evidence" value="ECO:0007669"/>
    <property type="project" value="UniProtKB-KW"/>
</dbReference>
<dbReference type="PANTHER" id="PTHR42878">
    <property type="entry name" value="TWO-COMPONENT HISTIDINE KINASE"/>
    <property type="match status" value="1"/>
</dbReference>
<dbReference type="Gene3D" id="1.10.287.130">
    <property type="match status" value="1"/>
</dbReference>
<dbReference type="CDD" id="cd00082">
    <property type="entry name" value="HisKA"/>
    <property type="match status" value="1"/>
</dbReference>
<dbReference type="InterPro" id="IPR036097">
    <property type="entry name" value="HisK_dim/P_sf"/>
</dbReference>
<keyword evidence="5" id="KW-0597">Phosphoprotein</keyword>
<dbReference type="GO" id="GO:0007234">
    <property type="term" value="P:osmosensory signaling via phosphorelay pathway"/>
    <property type="evidence" value="ECO:0007669"/>
    <property type="project" value="TreeGrafter"/>
</dbReference>
<evidence type="ECO:0000256" key="8">
    <source>
        <dbReference type="ARBA" id="ARBA00022741"/>
    </source>
</evidence>
<dbReference type="InterPro" id="IPR005467">
    <property type="entry name" value="His_kinase_dom"/>
</dbReference>
<proteinExistence type="predicted"/>
<evidence type="ECO:0000256" key="10">
    <source>
        <dbReference type="ARBA" id="ARBA00022840"/>
    </source>
</evidence>
<name>A0A1I2KYX9_9ACTN</name>
<dbReference type="PROSITE" id="PS50109">
    <property type="entry name" value="HIS_KIN"/>
    <property type="match status" value="1"/>
</dbReference>
<dbReference type="CDD" id="cd00130">
    <property type="entry name" value="PAS"/>
    <property type="match status" value="1"/>
</dbReference>
<dbReference type="Gene3D" id="3.30.565.10">
    <property type="entry name" value="Histidine kinase-like ATPase, C-terminal domain"/>
    <property type="match status" value="1"/>
</dbReference>
<evidence type="ECO:0000256" key="11">
    <source>
        <dbReference type="ARBA" id="ARBA00022989"/>
    </source>
</evidence>
<comment type="catalytic activity">
    <reaction evidence="1">
        <text>ATP + protein L-histidine = ADP + protein N-phospho-L-histidine.</text>
        <dbReference type="EC" id="2.7.13.3"/>
    </reaction>
</comment>
<gene>
    <name evidence="18" type="ORF">SAMN05421541_118137</name>
</gene>
<dbReference type="InterPro" id="IPR004358">
    <property type="entry name" value="Sig_transdc_His_kin-like_C"/>
</dbReference>
<keyword evidence="12" id="KW-0902">Two-component regulatory system</keyword>
<evidence type="ECO:0000256" key="2">
    <source>
        <dbReference type="ARBA" id="ARBA00004141"/>
    </source>
</evidence>
<dbReference type="Gene3D" id="3.30.450.20">
    <property type="entry name" value="PAS domain"/>
    <property type="match status" value="3"/>
</dbReference>
<dbReference type="CDD" id="cd18773">
    <property type="entry name" value="PDC1_HK_sensor"/>
    <property type="match status" value="1"/>
</dbReference>
<evidence type="ECO:0000256" key="5">
    <source>
        <dbReference type="ARBA" id="ARBA00022553"/>
    </source>
</evidence>
<dbReference type="Pfam" id="PF02518">
    <property type="entry name" value="HATPase_c"/>
    <property type="match status" value="1"/>
</dbReference>
<evidence type="ECO:0000256" key="13">
    <source>
        <dbReference type="ARBA" id="ARBA00023136"/>
    </source>
</evidence>
<evidence type="ECO:0000313" key="19">
    <source>
        <dbReference type="Proteomes" id="UP000199645"/>
    </source>
</evidence>
<keyword evidence="13" id="KW-0472">Membrane</keyword>
<dbReference type="PRINTS" id="PR00344">
    <property type="entry name" value="BCTRLSENSOR"/>
</dbReference>
<evidence type="ECO:0000259" key="15">
    <source>
        <dbReference type="PROSITE" id="PS50109"/>
    </source>
</evidence>
<feature type="domain" description="PAC" evidence="17">
    <location>
        <begin position="378"/>
        <end position="430"/>
    </location>
</feature>
<dbReference type="GO" id="GO:0000155">
    <property type="term" value="F:phosphorelay sensor kinase activity"/>
    <property type="evidence" value="ECO:0007669"/>
    <property type="project" value="InterPro"/>
</dbReference>
<dbReference type="Pfam" id="PF00512">
    <property type="entry name" value="HisKA"/>
    <property type="match status" value="1"/>
</dbReference>
<dbReference type="STRING" id="35752.SAMN05421541_118137"/>
<dbReference type="SMART" id="SM00388">
    <property type="entry name" value="HisKA"/>
    <property type="match status" value="1"/>
</dbReference>
<dbReference type="SUPFAM" id="SSF55785">
    <property type="entry name" value="PYP-like sensor domain (PAS domain)"/>
    <property type="match status" value="1"/>
</dbReference>
<dbReference type="SMART" id="SM00091">
    <property type="entry name" value="PAS"/>
    <property type="match status" value="1"/>
</dbReference>
<keyword evidence="8" id="KW-0547">Nucleotide-binding</keyword>
<dbReference type="AlphaFoldDB" id="A0A1I2KYX9"/>
<organism evidence="18 19">
    <name type="scientific">Actinoplanes philippinensis</name>
    <dbReference type="NCBI Taxonomy" id="35752"/>
    <lineage>
        <taxon>Bacteria</taxon>
        <taxon>Bacillati</taxon>
        <taxon>Actinomycetota</taxon>
        <taxon>Actinomycetes</taxon>
        <taxon>Micromonosporales</taxon>
        <taxon>Micromonosporaceae</taxon>
        <taxon>Actinoplanes</taxon>
    </lineage>
</organism>
<keyword evidence="11" id="KW-1133">Transmembrane helix</keyword>
<keyword evidence="7" id="KW-0812">Transmembrane</keyword>
<dbReference type="GO" id="GO:0030295">
    <property type="term" value="F:protein kinase activator activity"/>
    <property type="evidence" value="ECO:0007669"/>
    <property type="project" value="TreeGrafter"/>
</dbReference>
<evidence type="ECO:0000259" key="16">
    <source>
        <dbReference type="PROSITE" id="PS50112"/>
    </source>
</evidence>
<accession>A0A1I2KYX9</accession>
<feature type="domain" description="Histidine kinase" evidence="15">
    <location>
        <begin position="455"/>
        <end position="667"/>
    </location>
</feature>
<reference evidence="18 19" key="1">
    <citation type="submission" date="2016-10" db="EMBL/GenBank/DDBJ databases">
        <authorList>
            <person name="de Groot N.N."/>
        </authorList>
    </citation>
    <scope>NUCLEOTIDE SEQUENCE [LARGE SCALE GENOMIC DNA]</scope>
    <source>
        <strain evidence="18 19">DSM 43019</strain>
    </source>
</reference>